<organism evidence="3 4">
    <name type="scientific">Exidia glandulosa HHB12029</name>
    <dbReference type="NCBI Taxonomy" id="1314781"/>
    <lineage>
        <taxon>Eukaryota</taxon>
        <taxon>Fungi</taxon>
        <taxon>Dikarya</taxon>
        <taxon>Basidiomycota</taxon>
        <taxon>Agaricomycotina</taxon>
        <taxon>Agaricomycetes</taxon>
        <taxon>Auriculariales</taxon>
        <taxon>Exidiaceae</taxon>
        <taxon>Exidia</taxon>
    </lineage>
</organism>
<evidence type="ECO:0000313" key="4">
    <source>
        <dbReference type="Proteomes" id="UP000077266"/>
    </source>
</evidence>
<gene>
    <name evidence="3" type="ORF">EXIGLDRAFT_448014</name>
</gene>
<accession>A0A165B536</accession>
<feature type="domain" description="Fungal-type protein kinase" evidence="2">
    <location>
        <begin position="388"/>
        <end position="492"/>
    </location>
</feature>
<dbReference type="InterPro" id="IPR008266">
    <property type="entry name" value="Tyr_kinase_AS"/>
</dbReference>
<evidence type="ECO:0000313" key="3">
    <source>
        <dbReference type="EMBL" id="KZV79834.1"/>
    </source>
</evidence>
<dbReference type="PROSITE" id="PS00109">
    <property type="entry name" value="PROTEIN_KINASE_TYR"/>
    <property type="match status" value="1"/>
</dbReference>
<proteinExistence type="predicted"/>
<dbReference type="EMBL" id="KV426555">
    <property type="protein sequence ID" value="KZV79834.1"/>
    <property type="molecule type" value="Genomic_DNA"/>
</dbReference>
<dbReference type="InParanoid" id="A0A165B536"/>
<dbReference type="SUPFAM" id="SSF56112">
    <property type="entry name" value="Protein kinase-like (PK-like)"/>
    <property type="match status" value="1"/>
</dbReference>
<dbReference type="GO" id="GO:0004672">
    <property type="term" value="F:protein kinase activity"/>
    <property type="evidence" value="ECO:0007669"/>
    <property type="project" value="InterPro"/>
</dbReference>
<keyword evidence="4" id="KW-1185">Reference proteome</keyword>
<name>A0A165B536_EXIGL</name>
<reference evidence="3 4" key="1">
    <citation type="journal article" date="2016" name="Mol. Biol. Evol.">
        <title>Comparative Genomics of Early-Diverging Mushroom-Forming Fungi Provides Insights into the Origins of Lignocellulose Decay Capabilities.</title>
        <authorList>
            <person name="Nagy L.G."/>
            <person name="Riley R."/>
            <person name="Tritt A."/>
            <person name="Adam C."/>
            <person name="Daum C."/>
            <person name="Floudas D."/>
            <person name="Sun H."/>
            <person name="Yadav J.S."/>
            <person name="Pangilinan J."/>
            <person name="Larsson K.H."/>
            <person name="Matsuura K."/>
            <person name="Barry K."/>
            <person name="Labutti K."/>
            <person name="Kuo R."/>
            <person name="Ohm R.A."/>
            <person name="Bhattacharya S.S."/>
            <person name="Shirouzu T."/>
            <person name="Yoshinaga Y."/>
            <person name="Martin F.M."/>
            <person name="Grigoriev I.V."/>
            <person name="Hibbett D.S."/>
        </authorList>
    </citation>
    <scope>NUCLEOTIDE SEQUENCE [LARGE SCALE GENOMIC DNA]</scope>
    <source>
        <strain evidence="3 4">HHB12029</strain>
    </source>
</reference>
<dbReference type="Pfam" id="PF17667">
    <property type="entry name" value="Pkinase_fungal"/>
    <property type="match status" value="1"/>
</dbReference>
<sequence length="513" mass="56716">MSSSSHSSSSSYYNSSASSSTSSQLSDNTHATSILEGHVPPEVPLAVFDKIIFGTGPLQLDQLADKLSERYATFARDVAESTNTVSDLMHMLNGISKLYQEHYGLASNQRVEFVEHSHAPLLHHPRKSTSMRPPLIAVSSRVAHSYRSCRPEDSESNAIAWHHVLAAVYTNGSAEDCHPIDRCASFLGALNQARPDMPGSLALTTTRRASCFLWSDAADVYSSHPTAWADSTTLAYLLRFVHRLYEPLAVDGTVKLDRPSYDLAGVSRAEPPQHCREPVWLVGDDKGVEYRIAAVLDVGRPWTHRNWVAVSTQCRAPGVEDFVDCPRKVVKDCWSKITSEDIAESAILEHIHADGDFPGVCRVLSSFLVPGHEGAEGLQSVRFPDLRVEGRRKHRMVLDGAGKDLYTCASILEFLMVMYDVIEVLRRLHEHRGVLHRDISIRNVLLAPDNAGGQGDSKTIRDILAYKYPAVRAEQGPRCVLIDFDNAFWKGKMSDSSLQSAVVRRCRSVRGAG</sequence>
<dbReference type="InterPro" id="IPR011009">
    <property type="entry name" value="Kinase-like_dom_sf"/>
</dbReference>
<dbReference type="AlphaFoldDB" id="A0A165B536"/>
<dbReference type="OrthoDB" id="5569250at2759"/>
<evidence type="ECO:0000256" key="1">
    <source>
        <dbReference type="SAM" id="MobiDB-lite"/>
    </source>
</evidence>
<evidence type="ECO:0000259" key="2">
    <source>
        <dbReference type="Pfam" id="PF17667"/>
    </source>
</evidence>
<dbReference type="InterPro" id="IPR040976">
    <property type="entry name" value="Pkinase_fungal"/>
</dbReference>
<protein>
    <recommendedName>
        <fullName evidence="2">Fungal-type protein kinase domain-containing protein</fullName>
    </recommendedName>
</protein>
<dbReference type="Gene3D" id="1.10.510.10">
    <property type="entry name" value="Transferase(Phosphotransferase) domain 1"/>
    <property type="match status" value="1"/>
</dbReference>
<dbReference type="Proteomes" id="UP000077266">
    <property type="component" value="Unassembled WGS sequence"/>
</dbReference>
<feature type="region of interest" description="Disordered" evidence="1">
    <location>
        <begin position="1"/>
        <end position="26"/>
    </location>
</feature>